<keyword evidence="8" id="KW-1185">Reference proteome</keyword>
<keyword evidence="5" id="KW-0012">Acyltransferase</keyword>
<dbReference type="AlphaFoldDB" id="A0A4R6IG35"/>
<evidence type="ECO:0000256" key="1">
    <source>
        <dbReference type="ARBA" id="ARBA00002150"/>
    </source>
</evidence>
<dbReference type="GO" id="GO:0008811">
    <property type="term" value="F:chloramphenicol O-acetyltransferase activity"/>
    <property type="evidence" value="ECO:0007669"/>
    <property type="project" value="UniProtKB-EC"/>
</dbReference>
<comment type="function">
    <text evidence="1 5">This enzyme is an effector of chloramphenicol resistance in bacteria.</text>
</comment>
<evidence type="ECO:0000256" key="4">
    <source>
        <dbReference type="PIRSR" id="PIRSR000440-1"/>
    </source>
</evidence>
<dbReference type="Proteomes" id="UP000295499">
    <property type="component" value="Unassembled WGS sequence"/>
</dbReference>
<dbReference type="PROSITE" id="PS00100">
    <property type="entry name" value="CAT"/>
    <property type="match status" value="1"/>
</dbReference>
<dbReference type="Pfam" id="PF00302">
    <property type="entry name" value="CAT"/>
    <property type="match status" value="1"/>
</dbReference>
<evidence type="ECO:0000256" key="5">
    <source>
        <dbReference type="RuleBase" id="RU000503"/>
    </source>
</evidence>
<dbReference type="PANTHER" id="PTHR38474">
    <property type="entry name" value="SLR0299 PROTEIN"/>
    <property type="match status" value="1"/>
</dbReference>
<evidence type="ECO:0000256" key="3">
    <source>
        <dbReference type="ARBA" id="ARBA00023251"/>
    </source>
</evidence>
<keyword evidence="5 7" id="KW-0808">Transferase</keyword>
<evidence type="ECO:0000256" key="2">
    <source>
        <dbReference type="ARBA" id="ARBA00010571"/>
    </source>
</evidence>
<evidence type="ECO:0000256" key="6">
    <source>
        <dbReference type="RuleBase" id="RU004156"/>
    </source>
</evidence>
<evidence type="ECO:0000313" key="7">
    <source>
        <dbReference type="EMBL" id="TDO20721.1"/>
    </source>
</evidence>
<dbReference type="InterPro" id="IPR023213">
    <property type="entry name" value="CAT-like_dom_sf"/>
</dbReference>
<dbReference type="InterPro" id="IPR018372">
    <property type="entry name" value="Chloramphenicol_AcTrfase_AS"/>
</dbReference>
<dbReference type="OrthoDB" id="9801766at2"/>
<feature type="active site" description="Proton acceptor" evidence="4">
    <location>
        <position position="186"/>
    </location>
</feature>
<name>A0A4R6IG35_9SPHI</name>
<dbReference type="Gene3D" id="3.30.559.10">
    <property type="entry name" value="Chloramphenicol acetyltransferase-like domain"/>
    <property type="match status" value="1"/>
</dbReference>
<evidence type="ECO:0000313" key="8">
    <source>
        <dbReference type="Proteomes" id="UP000295499"/>
    </source>
</evidence>
<reference evidence="7 8" key="1">
    <citation type="submission" date="2019-03" db="EMBL/GenBank/DDBJ databases">
        <title>Genomic Encyclopedia of Archaeal and Bacterial Type Strains, Phase II (KMG-II): from individual species to whole genera.</title>
        <authorList>
            <person name="Goeker M."/>
        </authorList>
    </citation>
    <scope>NUCLEOTIDE SEQUENCE [LARGE SCALE GENOMIC DNA]</scope>
    <source>
        <strain evidence="7 8">DSM 19034</strain>
    </source>
</reference>
<dbReference type="SUPFAM" id="SSF52777">
    <property type="entry name" value="CoA-dependent acyltransferases"/>
    <property type="match status" value="1"/>
</dbReference>
<dbReference type="RefSeq" id="WP_133557444.1">
    <property type="nucleotide sequence ID" value="NZ_SNWM01000004.1"/>
</dbReference>
<organism evidence="7 8">
    <name type="scientific">Pedobacter duraquae</name>
    <dbReference type="NCBI Taxonomy" id="425511"/>
    <lineage>
        <taxon>Bacteria</taxon>
        <taxon>Pseudomonadati</taxon>
        <taxon>Bacteroidota</taxon>
        <taxon>Sphingobacteriia</taxon>
        <taxon>Sphingobacteriales</taxon>
        <taxon>Sphingobacteriaceae</taxon>
        <taxon>Pedobacter</taxon>
    </lineage>
</organism>
<accession>A0A4R6IG35</accession>
<gene>
    <name evidence="7" type="ORF">CLV32_3354</name>
</gene>
<protein>
    <recommendedName>
        <fullName evidence="5">Chloramphenicol acetyltransferase</fullName>
        <ecNumber evidence="5">2.3.1.28</ecNumber>
    </recommendedName>
</protein>
<dbReference type="PIRSF" id="PIRSF000440">
    <property type="entry name" value="CAT"/>
    <property type="match status" value="1"/>
</dbReference>
<proteinExistence type="inferred from homology"/>
<comment type="caution">
    <text evidence="7">The sequence shown here is derived from an EMBL/GenBank/DDBJ whole genome shotgun (WGS) entry which is preliminary data.</text>
</comment>
<dbReference type="SMART" id="SM01059">
    <property type="entry name" value="CAT"/>
    <property type="match status" value="1"/>
</dbReference>
<dbReference type="GO" id="GO:0046677">
    <property type="term" value="P:response to antibiotic"/>
    <property type="evidence" value="ECO:0007669"/>
    <property type="project" value="UniProtKB-KW"/>
</dbReference>
<dbReference type="EC" id="2.3.1.28" evidence="5"/>
<dbReference type="EMBL" id="SNWM01000004">
    <property type="protein sequence ID" value="TDO20721.1"/>
    <property type="molecule type" value="Genomic_DNA"/>
</dbReference>
<sequence length="207" mass="24058">MKHKLNIEDWNRKEHFNFFKTFDQPYFGVTANIDCTKAYLRCKTMGVPFFSYYLHKTLLAVNAIDNMRYRIEADEVFVYDWIDASATIMREDRSFGFSHIRFDVDFETFNQIAVAEINRVKQTSGLFTMGPVDNIIHFSALPWIDFTGISQASDSRSGDSCPKFSIGKLVESHGRRHMTFNIQVHHALVDGYHVGLFFENLQSLMNE</sequence>
<dbReference type="PANTHER" id="PTHR38474:SF1">
    <property type="entry name" value="SLR0299 PROTEIN"/>
    <property type="match status" value="1"/>
</dbReference>
<keyword evidence="3 5" id="KW-0046">Antibiotic resistance</keyword>
<dbReference type="InterPro" id="IPR001707">
    <property type="entry name" value="Cmp_AcTrfase"/>
</dbReference>
<comment type="similarity">
    <text evidence="2 6">Belongs to the chloramphenicol acetyltransferase family.</text>
</comment>
<comment type="catalytic activity">
    <reaction evidence="5">
        <text>chloramphenicol + acetyl-CoA = chloramphenicol 3-acetate + CoA</text>
        <dbReference type="Rhea" id="RHEA:18421"/>
        <dbReference type="ChEBI" id="CHEBI:16730"/>
        <dbReference type="ChEBI" id="CHEBI:17698"/>
        <dbReference type="ChEBI" id="CHEBI:57287"/>
        <dbReference type="ChEBI" id="CHEBI:57288"/>
        <dbReference type="EC" id="2.3.1.28"/>
    </reaction>
</comment>